<dbReference type="EMBL" id="JAINUF010000007">
    <property type="protein sequence ID" value="KAJ8353793.1"/>
    <property type="molecule type" value="Genomic_DNA"/>
</dbReference>
<protein>
    <submittedName>
        <fullName evidence="2">Uncharacterized protein</fullName>
    </submittedName>
</protein>
<feature type="region of interest" description="Disordered" evidence="1">
    <location>
        <begin position="1"/>
        <end position="24"/>
    </location>
</feature>
<feature type="region of interest" description="Disordered" evidence="1">
    <location>
        <begin position="39"/>
        <end position="77"/>
    </location>
</feature>
<gene>
    <name evidence="2" type="ORF">SKAU_G00213600</name>
</gene>
<evidence type="ECO:0000256" key="1">
    <source>
        <dbReference type="SAM" id="MobiDB-lite"/>
    </source>
</evidence>
<comment type="caution">
    <text evidence="2">The sequence shown here is derived from an EMBL/GenBank/DDBJ whole genome shotgun (WGS) entry which is preliminary data.</text>
</comment>
<proteinExistence type="predicted"/>
<evidence type="ECO:0000313" key="3">
    <source>
        <dbReference type="Proteomes" id="UP001152622"/>
    </source>
</evidence>
<organism evidence="2 3">
    <name type="scientific">Synaphobranchus kaupii</name>
    <name type="common">Kaup's arrowtooth eel</name>
    <dbReference type="NCBI Taxonomy" id="118154"/>
    <lineage>
        <taxon>Eukaryota</taxon>
        <taxon>Metazoa</taxon>
        <taxon>Chordata</taxon>
        <taxon>Craniata</taxon>
        <taxon>Vertebrata</taxon>
        <taxon>Euteleostomi</taxon>
        <taxon>Actinopterygii</taxon>
        <taxon>Neopterygii</taxon>
        <taxon>Teleostei</taxon>
        <taxon>Anguilliformes</taxon>
        <taxon>Synaphobranchidae</taxon>
        <taxon>Synaphobranchus</taxon>
    </lineage>
</organism>
<evidence type="ECO:0000313" key="2">
    <source>
        <dbReference type="EMBL" id="KAJ8353793.1"/>
    </source>
</evidence>
<dbReference type="OrthoDB" id="9872130at2759"/>
<dbReference type="AlphaFoldDB" id="A0A9Q1IVA3"/>
<accession>A0A9Q1IVA3</accession>
<dbReference type="Proteomes" id="UP001152622">
    <property type="component" value="Chromosome 7"/>
</dbReference>
<reference evidence="2" key="1">
    <citation type="journal article" date="2023" name="Science">
        <title>Genome structures resolve the early diversification of teleost fishes.</title>
        <authorList>
            <person name="Parey E."/>
            <person name="Louis A."/>
            <person name="Montfort J."/>
            <person name="Bouchez O."/>
            <person name="Roques C."/>
            <person name="Iampietro C."/>
            <person name="Lluch J."/>
            <person name="Castinel A."/>
            <person name="Donnadieu C."/>
            <person name="Desvignes T."/>
            <person name="Floi Bucao C."/>
            <person name="Jouanno E."/>
            <person name="Wen M."/>
            <person name="Mejri S."/>
            <person name="Dirks R."/>
            <person name="Jansen H."/>
            <person name="Henkel C."/>
            <person name="Chen W.J."/>
            <person name="Zahm M."/>
            <person name="Cabau C."/>
            <person name="Klopp C."/>
            <person name="Thompson A.W."/>
            <person name="Robinson-Rechavi M."/>
            <person name="Braasch I."/>
            <person name="Lecointre G."/>
            <person name="Bobe J."/>
            <person name="Postlethwait J.H."/>
            <person name="Berthelot C."/>
            <person name="Roest Crollius H."/>
            <person name="Guiguen Y."/>
        </authorList>
    </citation>
    <scope>NUCLEOTIDE SEQUENCE</scope>
    <source>
        <strain evidence="2">WJC10195</strain>
    </source>
</reference>
<keyword evidence="3" id="KW-1185">Reference proteome</keyword>
<sequence length="109" mass="11976">MQLLRAHSRSAVGTRADVPKGPRIKILSSNGRAERHRRFHTLGRRRGFGSGKQGPEISQPAPRQRPPIRPAGSRRGSLCTQRHISGLIPAAKWAPLSTFLGPRFKKAGI</sequence>
<name>A0A9Q1IVA3_SYNKA</name>